<feature type="non-terminal residue" evidence="1">
    <location>
        <position position="46"/>
    </location>
</feature>
<gene>
    <name evidence="1" type="ORF">NA66_104434</name>
</gene>
<dbReference type="EMBL" id="QJJY01000044">
    <property type="protein sequence ID" value="PXX21945.1"/>
    <property type="molecule type" value="Genomic_DNA"/>
</dbReference>
<evidence type="ECO:0000313" key="2">
    <source>
        <dbReference type="Proteomes" id="UP000247755"/>
    </source>
</evidence>
<reference evidence="1 2" key="1">
    <citation type="submission" date="2018-05" db="EMBL/GenBank/DDBJ databases">
        <title>Comparative genomics of bacterial root endophytes of switchgrass collected from native prairies over two seasons.</title>
        <authorList>
            <person name="Tang Y."/>
        </authorList>
    </citation>
    <scope>NUCLEOTIDE SEQUENCE [LARGE SCALE GENOMIC DNA]</scope>
    <source>
        <strain evidence="1 2">NFIX32</strain>
    </source>
</reference>
<proteinExistence type="predicted"/>
<name>A0A318HTW3_BURPY</name>
<organism evidence="1 2">
    <name type="scientific">Burkholderia pyrrocinia</name>
    <name type="common">Pseudomonas pyrrocinia</name>
    <dbReference type="NCBI Taxonomy" id="60550"/>
    <lineage>
        <taxon>Bacteria</taxon>
        <taxon>Pseudomonadati</taxon>
        <taxon>Pseudomonadota</taxon>
        <taxon>Betaproteobacteria</taxon>
        <taxon>Burkholderiales</taxon>
        <taxon>Burkholderiaceae</taxon>
        <taxon>Burkholderia</taxon>
        <taxon>Burkholderia cepacia complex</taxon>
    </lineage>
</organism>
<protein>
    <submittedName>
        <fullName evidence="1">Uncharacterized protein</fullName>
    </submittedName>
</protein>
<dbReference type="Proteomes" id="UP000247755">
    <property type="component" value="Unassembled WGS sequence"/>
</dbReference>
<comment type="caution">
    <text evidence="1">The sequence shown here is derived from an EMBL/GenBank/DDBJ whole genome shotgun (WGS) entry which is preliminary data.</text>
</comment>
<dbReference type="AlphaFoldDB" id="A0A318HTW3"/>
<evidence type="ECO:0000313" key="1">
    <source>
        <dbReference type="EMBL" id="PXX21945.1"/>
    </source>
</evidence>
<sequence length="46" mass="5043">MKSNRKSDGRKLDHATLQAMRQQAVKAVREGQDVASVAAAYGVNER</sequence>
<accession>A0A318HTW3</accession>